<evidence type="ECO:0000313" key="4">
    <source>
        <dbReference type="Proteomes" id="UP000199584"/>
    </source>
</evidence>
<gene>
    <name evidence="3" type="ORF">SAMN05660706_14815</name>
</gene>
<evidence type="ECO:0000259" key="1">
    <source>
        <dbReference type="PROSITE" id="PS50887"/>
    </source>
</evidence>
<protein>
    <submittedName>
        <fullName evidence="3">Diguanylate cyclase (GGDEF) domain-containing protein</fullName>
    </submittedName>
</protein>
<dbReference type="AlphaFoldDB" id="A0A1I6EIT3"/>
<feature type="domain" description="HD-GYP" evidence="2">
    <location>
        <begin position="120"/>
        <end position="210"/>
    </location>
</feature>
<name>A0A1I6EIT3_9FIRM</name>
<accession>A0A1I6EIT3</accession>
<feature type="domain" description="GGDEF" evidence="1">
    <location>
        <begin position="1"/>
        <end position="132"/>
    </location>
</feature>
<dbReference type="EMBL" id="FOYM01000048">
    <property type="protein sequence ID" value="SFR17650.1"/>
    <property type="molecule type" value="Genomic_DNA"/>
</dbReference>
<dbReference type="SMART" id="SM00267">
    <property type="entry name" value="GGDEF"/>
    <property type="match status" value="1"/>
</dbReference>
<dbReference type="InterPro" id="IPR037522">
    <property type="entry name" value="HD_GYP_dom"/>
</dbReference>
<dbReference type="InterPro" id="IPR000160">
    <property type="entry name" value="GGDEF_dom"/>
</dbReference>
<evidence type="ECO:0000259" key="2">
    <source>
        <dbReference type="PROSITE" id="PS51832"/>
    </source>
</evidence>
<dbReference type="InterPro" id="IPR029787">
    <property type="entry name" value="Nucleotide_cyclase"/>
</dbReference>
<dbReference type="Gene3D" id="3.30.70.270">
    <property type="match status" value="1"/>
</dbReference>
<dbReference type="InterPro" id="IPR050469">
    <property type="entry name" value="Diguanylate_Cyclase"/>
</dbReference>
<keyword evidence="4" id="KW-1185">Reference proteome</keyword>
<reference evidence="4" key="1">
    <citation type="submission" date="2016-10" db="EMBL/GenBank/DDBJ databases">
        <authorList>
            <person name="Varghese N."/>
            <person name="Submissions S."/>
        </authorList>
    </citation>
    <scope>NUCLEOTIDE SEQUENCE [LARGE SCALE GENOMIC DNA]</scope>
    <source>
        <strain evidence="4">DSM 3669</strain>
    </source>
</reference>
<dbReference type="Pfam" id="PF00990">
    <property type="entry name" value="GGDEF"/>
    <property type="match status" value="1"/>
</dbReference>
<sequence>MSIIIGDVNGLKLTNDAFGHQKGDELLKNIARILKNSCRKEDIVARWGGDEFAILLPKTSAKSAEAICRHIKQRCDDAGADPIPLSIALGTATKEKTADDKQEVINRAEDKMYRNKLQESKNLRSEIIVFLKKLLQEKNHETEDHTIRLQKMALHISNALNLPDNQLNDLLLLATFHDIGKIVIPYEILWKRDRLTPEEWEVVRRHPEIG</sequence>
<dbReference type="Pfam" id="PF13487">
    <property type="entry name" value="HD_5"/>
    <property type="match status" value="1"/>
</dbReference>
<organism evidence="3 4">
    <name type="scientific">Desulfoscipio geothermicus DSM 3669</name>
    <dbReference type="NCBI Taxonomy" id="1121426"/>
    <lineage>
        <taxon>Bacteria</taxon>
        <taxon>Bacillati</taxon>
        <taxon>Bacillota</taxon>
        <taxon>Clostridia</taxon>
        <taxon>Eubacteriales</taxon>
        <taxon>Desulfallaceae</taxon>
        <taxon>Desulfoscipio</taxon>
    </lineage>
</organism>
<dbReference type="InterPro" id="IPR003607">
    <property type="entry name" value="HD/PDEase_dom"/>
</dbReference>
<dbReference type="CDD" id="cd01949">
    <property type="entry name" value="GGDEF"/>
    <property type="match status" value="1"/>
</dbReference>
<dbReference type="SUPFAM" id="SSF55073">
    <property type="entry name" value="Nucleotide cyclase"/>
    <property type="match status" value="1"/>
</dbReference>
<evidence type="ECO:0000313" key="3">
    <source>
        <dbReference type="EMBL" id="SFR17650.1"/>
    </source>
</evidence>
<dbReference type="GO" id="GO:0052621">
    <property type="term" value="F:diguanylate cyclase activity"/>
    <property type="evidence" value="ECO:0007669"/>
    <property type="project" value="TreeGrafter"/>
</dbReference>
<dbReference type="CDD" id="cd00077">
    <property type="entry name" value="HDc"/>
    <property type="match status" value="1"/>
</dbReference>
<dbReference type="PROSITE" id="PS51832">
    <property type="entry name" value="HD_GYP"/>
    <property type="match status" value="1"/>
</dbReference>
<dbReference type="InterPro" id="IPR043128">
    <property type="entry name" value="Rev_trsase/Diguanyl_cyclase"/>
</dbReference>
<dbReference type="PANTHER" id="PTHR45138">
    <property type="entry name" value="REGULATORY COMPONENTS OF SENSORY TRANSDUCTION SYSTEM"/>
    <property type="match status" value="1"/>
</dbReference>
<dbReference type="NCBIfam" id="TIGR00254">
    <property type="entry name" value="GGDEF"/>
    <property type="match status" value="1"/>
</dbReference>
<dbReference type="Proteomes" id="UP000199584">
    <property type="component" value="Unassembled WGS sequence"/>
</dbReference>
<dbReference type="PROSITE" id="PS50887">
    <property type="entry name" value="GGDEF"/>
    <property type="match status" value="1"/>
</dbReference>
<dbReference type="Gene3D" id="1.10.3210.10">
    <property type="entry name" value="Hypothetical protein af1432"/>
    <property type="match status" value="1"/>
</dbReference>
<proteinExistence type="predicted"/>
<dbReference type="PANTHER" id="PTHR45138:SF9">
    <property type="entry name" value="DIGUANYLATE CYCLASE DGCM-RELATED"/>
    <property type="match status" value="1"/>
</dbReference>
<dbReference type="SUPFAM" id="SSF109604">
    <property type="entry name" value="HD-domain/PDEase-like"/>
    <property type="match status" value="1"/>
</dbReference>
<dbReference type="OrthoDB" id="9798833at2"/>
<dbReference type="STRING" id="39060.SAMN05660706_14815"/>